<keyword evidence="3" id="KW-0233">DNA recombination</keyword>
<evidence type="ECO:0000256" key="4">
    <source>
        <dbReference type="ARBA" id="ARBA00033409"/>
    </source>
</evidence>
<dbReference type="GO" id="GO:0043590">
    <property type="term" value="C:bacterial nucleoid"/>
    <property type="evidence" value="ECO:0007669"/>
    <property type="project" value="TreeGrafter"/>
</dbReference>
<dbReference type="PANTHER" id="PTHR33991:SF1">
    <property type="entry name" value="DNA REPAIR PROTEIN RECO"/>
    <property type="match status" value="1"/>
</dbReference>
<sequence length="195" mass="21501">MARGARRPRSPFRASLEPLCSLQISWRPGRTGMGMLTDIQRGQSLLEASQSLDGLELIAIASRLFQEGDPHGFEETVSALSFLAARKQQQGLLAAVWHMLDLAGWLGNLFHCWQCGDEVAGSMSWQHGHLLCENCLQDGGNRMPVSAGLRKSIAGVLEGCNIQLSVENVSTWREIIRLVLKEHGLKATDSFKAQY</sequence>
<dbReference type="InterPro" id="IPR012340">
    <property type="entry name" value="NA-bd_OB-fold"/>
</dbReference>
<dbReference type="PANTHER" id="PTHR33991">
    <property type="entry name" value="DNA REPAIR PROTEIN RECO"/>
    <property type="match status" value="1"/>
</dbReference>
<evidence type="ECO:0000256" key="1">
    <source>
        <dbReference type="ARBA" id="ARBA00007452"/>
    </source>
</evidence>
<dbReference type="Proteomes" id="UP000231701">
    <property type="component" value="Chromosome"/>
</dbReference>
<dbReference type="Gene3D" id="1.20.1440.120">
    <property type="entry name" value="Recombination protein O, C-terminal domain"/>
    <property type="match status" value="1"/>
</dbReference>
<evidence type="ECO:0000313" key="5">
    <source>
        <dbReference type="EMBL" id="ATX79374.1"/>
    </source>
</evidence>
<dbReference type="InterPro" id="IPR042242">
    <property type="entry name" value="RecO_C"/>
</dbReference>
<evidence type="ECO:0000313" key="6">
    <source>
        <dbReference type="Proteomes" id="UP000231701"/>
    </source>
</evidence>
<dbReference type="GO" id="GO:0006302">
    <property type="term" value="P:double-strand break repair"/>
    <property type="evidence" value="ECO:0007669"/>
    <property type="project" value="TreeGrafter"/>
</dbReference>
<accession>A0A2K8L336</accession>
<gene>
    <name evidence="5" type="ORF">Ga0123461_0954</name>
</gene>
<dbReference type="KEGG" id="maes:Ga0123461_0954"/>
<proteinExistence type="inferred from homology"/>
<organism evidence="5 6">
    <name type="scientific">Mariprofundus aestuarium</name>
    <dbReference type="NCBI Taxonomy" id="1921086"/>
    <lineage>
        <taxon>Bacteria</taxon>
        <taxon>Pseudomonadati</taxon>
        <taxon>Pseudomonadota</taxon>
        <taxon>Candidatius Mariprofundia</taxon>
        <taxon>Mariprofundales</taxon>
        <taxon>Mariprofundaceae</taxon>
        <taxon>Mariprofundus</taxon>
    </lineage>
</organism>
<dbReference type="InterPro" id="IPR037278">
    <property type="entry name" value="ARFGAP/RecO"/>
</dbReference>
<dbReference type="Gene3D" id="2.40.50.140">
    <property type="entry name" value="Nucleic acid-binding proteins"/>
    <property type="match status" value="1"/>
</dbReference>
<keyword evidence="6" id="KW-1185">Reference proteome</keyword>
<dbReference type="SUPFAM" id="SSF57863">
    <property type="entry name" value="ArfGap/RecO-like zinc finger"/>
    <property type="match status" value="1"/>
</dbReference>
<protein>
    <recommendedName>
        <fullName evidence="2">DNA repair protein RecO</fullName>
    </recommendedName>
    <alternativeName>
        <fullName evidence="4">Recombination protein O</fullName>
    </alternativeName>
</protein>
<dbReference type="AlphaFoldDB" id="A0A2K8L336"/>
<evidence type="ECO:0000256" key="2">
    <source>
        <dbReference type="ARBA" id="ARBA00021310"/>
    </source>
</evidence>
<dbReference type="GO" id="GO:0006310">
    <property type="term" value="P:DNA recombination"/>
    <property type="evidence" value="ECO:0007669"/>
    <property type="project" value="UniProtKB-KW"/>
</dbReference>
<reference evidence="5 6" key="1">
    <citation type="submission" date="2016-12" db="EMBL/GenBank/DDBJ databases">
        <title>Isolation and genomic insights into novel planktonic Zetaproteobacteria from stratified waters of the Chesapeake Bay.</title>
        <authorList>
            <person name="McAllister S.M."/>
            <person name="Kato S."/>
            <person name="Chan C.S."/>
            <person name="Chiu B.K."/>
            <person name="Field E.K."/>
        </authorList>
    </citation>
    <scope>NUCLEOTIDE SEQUENCE [LARGE SCALE GENOMIC DNA]</scope>
    <source>
        <strain evidence="5 6">CP-5</strain>
    </source>
</reference>
<dbReference type="Pfam" id="PF02565">
    <property type="entry name" value="RecO_C"/>
    <property type="match status" value="1"/>
</dbReference>
<name>A0A2K8L336_MARES</name>
<comment type="similarity">
    <text evidence="1">Belongs to the RecO family.</text>
</comment>
<evidence type="ECO:0000256" key="3">
    <source>
        <dbReference type="ARBA" id="ARBA00023172"/>
    </source>
</evidence>
<dbReference type="InterPro" id="IPR003717">
    <property type="entry name" value="RecO"/>
</dbReference>
<dbReference type="EMBL" id="CP018799">
    <property type="protein sequence ID" value="ATX79374.1"/>
    <property type="molecule type" value="Genomic_DNA"/>
</dbReference>